<comment type="similarity">
    <text evidence="1 3">Belongs to the type-B carboxylesterase/lipase family.</text>
</comment>
<feature type="domain" description="Carboxylesterase type B" evidence="4">
    <location>
        <begin position="10"/>
        <end position="230"/>
    </location>
</feature>
<organism evidence="5 6">
    <name type="scientific">Aspergillus glaucus CBS 516.65</name>
    <dbReference type="NCBI Taxonomy" id="1160497"/>
    <lineage>
        <taxon>Eukaryota</taxon>
        <taxon>Fungi</taxon>
        <taxon>Dikarya</taxon>
        <taxon>Ascomycota</taxon>
        <taxon>Pezizomycotina</taxon>
        <taxon>Eurotiomycetes</taxon>
        <taxon>Eurotiomycetidae</taxon>
        <taxon>Eurotiales</taxon>
        <taxon>Aspergillaceae</taxon>
        <taxon>Aspergillus</taxon>
        <taxon>Aspergillus subgen. Aspergillus</taxon>
    </lineage>
</organism>
<evidence type="ECO:0000256" key="2">
    <source>
        <dbReference type="ARBA" id="ARBA00022801"/>
    </source>
</evidence>
<protein>
    <recommendedName>
        <fullName evidence="3">Carboxylic ester hydrolase</fullName>
        <ecNumber evidence="3">3.1.1.-</ecNumber>
    </recommendedName>
</protein>
<sequence>MLQSQLVDSQTLSGSIYATQYGPVCPQLPDLLRHTRQHLFEGAPQVSYTYDDLGCLRLNVYAPADAVLSRQKLPVLVWIHGGGLAIENGNADFTAGDYLVSYASSIGKPFVFVSINYRLGYFGFLSSAELATDAESHGETWWANQGLHDQRLALRWCIRNNVSHFGGDPDEITIAGESAGGFSVLAHLQSNEPVCKRGIIQSGPSWNLEKPQVAQAKFDTLTSRIGVPSSASGAEKIMAAPNWDPNWFSDEALLAGSIDCAGKMSEWAESVVVGSLRDEVAIFPLDQMFKTTTGVMDSVRAALLPGKDNVDERFAVEILEAYGLEDILAYPDAMQRLRALTTDACFHRVGYNISKKNPQLPVYVYRFDQPDVQDGSIHQGNAYHLLDLAYLCRLPAVAGKEAPFSCRATADAFSEMLTKYVYGSSPWVAYSEGKEIMIFDGQQTRVERHEIGPLRWARVLGTPERERRFGQFFFNIMRGS</sequence>
<reference evidence="6" key="1">
    <citation type="journal article" date="2017" name="Genome Biol.">
        <title>Comparative genomics reveals high biological diversity and specific adaptations in the industrially and medically important fungal genus Aspergillus.</title>
        <authorList>
            <person name="de Vries R.P."/>
            <person name="Riley R."/>
            <person name="Wiebenga A."/>
            <person name="Aguilar-Osorio G."/>
            <person name="Amillis S."/>
            <person name="Uchima C.A."/>
            <person name="Anderluh G."/>
            <person name="Asadollahi M."/>
            <person name="Askin M."/>
            <person name="Barry K."/>
            <person name="Battaglia E."/>
            <person name="Bayram O."/>
            <person name="Benocci T."/>
            <person name="Braus-Stromeyer S.A."/>
            <person name="Caldana C."/>
            <person name="Canovas D."/>
            <person name="Cerqueira G.C."/>
            <person name="Chen F."/>
            <person name="Chen W."/>
            <person name="Choi C."/>
            <person name="Clum A."/>
            <person name="Dos Santos R.A."/>
            <person name="Damasio A.R."/>
            <person name="Diallinas G."/>
            <person name="Emri T."/>
            <person name="Fekete E."/>
            <person name="Flipphi M."/>
            <person name="Freyberg S."/>
            <person name="Gallo A."/>
            <person name="Gournas C."/>
            <person name="Habgood R."/>
            <person name="Hainaut M."/>
            <person name="Harispe M.L."/>
            <person name="Henrissat B."/>
            <person name="Hilden K.S."/>
            <person name="Hope R."/>
            <person name="Hossain A."/>
            <person name="Karabika E."/>
            <person name="Karaffa L."/>
            <person name="Karanyi Z."/>
            <person name="Krasevec N."/>
            <person name="Kuo A."/>
            <person name="Kusch H."/>
            <person name="LaButti K."/>
            <person name="Lagendijk E.L."/>
            <person name="Lapidus A."/>
            <person name="Levasseur A."/>
            <person name="Lindquist E."/>
            <person name="Lipzen A."/>
            <person name="Logrieco A.F."/>
            <person name="MacCabe A."/>
            <person name="Maekelae M.R."/>
            <person name="Malavazi I."/>
            <person name="Melin P."/>
            <person name="Meyer V."/>
            <person name="Mielnichuk N."/>
            <person name="Miskei M."/>
            <person name="Molnar A.P."/>
            <person name="Mule G."/>
            <person name="Ngan C.Y."/>
            <person name="Orejas M."/>
            <person name="Orosz E."/>
            <person name="Ouedraogo J.P."/>
            <person name="Overkamp K.M."/>
            <person name="Park H.-S."/>
            <person name="Perrone G."/>
            <person name="Piumi F."/>
            <person name="Punt P.J."/>
            <person name="Ram A.F."/>
            <person name="Ramon A."/>
            <person name="Rauscher S."/>
            <person name="Record E."/>
            <person name="Riano-Pachon D.M."/>
            <person name="Robert V."/>
            <person name="Roehrig J."/>
            <person name="Ruller R."/>
            <person name="Salamov A."/>
            <person name="Salih N.S."/>
            <person name="Samson R.A."/>
            <person name="Sandor E."/>
            <person name="Sanguinetti M."/>
            <person name="Schuetze T."/>
            <person name="Sepcic K."/>
            <person name="Shelest E."/>
            <person name="Sherlock G."/>
            <person name="Sophianopoulou V."/>
            <person name="Squina F.M."/>
            <person name="Sun H."/>
            <person name="Susca A."/>
            <person name="Todd R.B."/>
            <person name="Tsang A."/>
            <person name="Unkles S.E."/>
            <person name="van de Wiele N."/>
            <person name="van Rossen-Uffink D."/>
            <person name="Oliveira J.V."/>
            <person name="Vesth T.C."/>
            <person name="Visser J."/>
            <person name="Yu J.-H."/>
            <person name="Zhou M."/>
            <person name="Andersen M.R."/>
            <person name="Archer D.B."/>
            <person name="Baker S.E."/>
            <person name="Benoit I."/>
            <person name="Brakhage A.A."/>
            <person name="Braus G.H."/>
            <person name="Fischer R."/>
            <person name="Frisvad J.C."/>
            <person name="Goldman G.H."/>
            <person name="Houbraken J."/>
            <person name="Oakley B."/>
            <person name="Pocsi I."/>
            <person name="Scazzocchio C."/>
            <person name="Seiboth B."/>
            <person name="vanKuyk P.A."/>
            <person name="Wortman J."/>
            <person name="Dyer P.S."/>
            <person name="Grigoriev I.V."/>
        </authorList>
    </citation>
    <scope>NUCLEOTIDE SEQUENCE [LARGE SCALE GENOMIC DNA]</scope>
    <source>
        <strain evidence="6">CBS 516.65</strain>
    </source>
</reference>
<dbReference type="EC" id="3.1.1.-" evidence="3"/>
<dbReference type="InterPro" id="IPR029058">
    <property type="entry name" value="AB_hydrolase_fold"/>
</dbReference>
<dbReference type="InterPro" id="IPR019826">
    <property type="entry name" value="Carboxylesterase_B_AS"/>
</dbReference>
<gene>
    <name evidence="5" type="ORF">ASPGLDRAFT_61212</name>
</gene>
<dbReference type="PANTHER" id="PTHR43142">
    <property type="entry name" value="CARBOXYLIC ESTER HYDROLASE"/>
    <property type="match status" value="1"/>
</dbReference>
<dbReference type="GeneID" id="34464724"/>
<dbReference type="InterPro" id="IPR002018">
    <property type="entry name" value="CarbesteraseB"/>
</dbReference>
<dbReference type="PROSITE" id="PS00122">
    <property type="entry name" value="CARBOXYLESTERASE_B_1"/>
    <property type="match status" value="1"/>
</dbReference>
<keyword evidence="2 3" id="KW-0378">Hydrolase</keyword>
<dbReference type="PANTHER" id="PTHR43142:SF6">
    <property type="entry name" value="PUTATIVE (AFU_ORTHOLOGUE AFUA_7G01710)-RELATED"/>
    <property type="match status" value="1"/>
</dbReference>
<dbReference type="OrthoDB" id="6846267at2759"/>
<dbReference type="SUPFAM" id="SSF53474">
    <property type="entry name" value="alpha/beta-Hydrolases"/>
    <property type="match status" value="1"/>
</dbReference>
<evidence type="ECO:0000256" key="3">
    <source>
        <dbReference type="RuleBase" id="RU361235"/>
    </source>
</evidence>
<proteinExistence type="inferred from homology"/>
<dbReference type="VEuPathDB" id="FungiDB:ASPGLDRAFT_61212"/>
<dbReference type="Gene3D" id="3.40.50.1820">
    <property type="entry name" value="alpha/beta hydrolase"/>
    <property type="match status" value="1"/>
</dbReference>
<evidence type="ECO:0000313" key="6">
    <source>
        <dbReference type="Proteomes" id="UP000184300"/>
    </source>
</evidence>
<keyword evidence="6" id="KW-1185">Reference proteome</keyword>
<dbReference type="RefSeq" id="XP_022396919.1">
    <property type="nucleotide sequence ID" value="XM_022548464.1"/>
</dbReference>
<evidence type="ECO:0000259" key="4">
    <source>
        <dbReference type="Pfam" id="PF00135"/>
    </source>
</evidence>
<dbReference type="Proteomes" id="UP000184300">
    <property type="component" value="Unassembled WGS sequence"/>
</dbReference>
<dbReference type="AlphaFoldDB" id="A0A1L9V8J8"/>
<evidence type="ECO:0000256" key="1">
    <source>
        <dbReference type="ARBA" id="ARBA00005964"/>
    </source>
</evidence>
<dbReference type="EMBL" id="KV878912">
    <property type="protein sequence ID" value="OJJ80221.1"/>
    <property type="molecule type" value="Genomic_DNA"/>
</dbReference>
<evidence type="ECO:0000313" key="5">
    <source>
        <dbReference type="EMBL" id="OJJ80221.1"/>
    </source>
</evidence>
<dbReference type="GO" id="GO:0016787">
    <property type="term" value="F:hydrolase activity"/>
    <property type="evidence" value="ECO:0007669"/>
    <property type="project" value="UniProtKB-KW"/>
</dbReference>
<dbReference type="STRING" id="1160497.A0A1L9V8J8"/>
<accession>A0A1L9V8J8</accession>
<name>A0A1L9V8J8_ASPGL</name>
<dbReference type="Pfam" id="PF00135">
    <property type="entry name" value="COesterase"/>
    <property type="match status" value="1"/>
</dbReference>